<name>A0ACB7ZTK7_9AGAM</name>
<comment type="caution">
    <text evidence="1">The sequence shown here is derived from an EMBL/GenBank/DDBJ whole genome shotgun (WGS) entry which is preliminary data.</text>
</comment>
<protein>
    <submittedName>
        <fullName evidence="1">Uncharacterized protein</fullName>
    </submittedName>
</protein>
<evidence type="ECO:0000313" key="1">
    <source>
        <dbReference type="EMBL" id="KAH7904199.1"/>
    </source>
</evidence>
<gene>
    <name evidence="1" type="ORF">BJ138DRAFT_1240155</name>
</gene>
<evidence type="ECO:0000313" key="2">
    <source>
        <dbReference type="Proteomes" id="UP000790377"/>
    </source>
</evidence>
<keyword evidence="2" id="KW-1185">Reference proteome</keyword>
<dbReference type="EMBL" id="MU268568">
    <property type="protein sequence ID" value="KAH7904199.1"/>
    <property type="molecule type" value="Genomic_DNA"/>
</dbReference>
<organism evidence="1 2">
    <name type="scientific">Hygrophoropsis aurantiaca</name>
    <dbReference type="NCBI Taxonomy" id="72124"/>
    <lineage>
        <taxon>Eukaryota</taxon>
        <taxon>Fungi</taxon>
        <taxon>Dikarya</taxon>
        <taxon>Basidiomycota</taxon>
        <taxon>Agaricomycotina</taxon>
        <taxon>Agaricomycetes</taxon>
        <taxon>Agaricomycetidae</taxon>
        <taxon>Boletales</taxon>
        <taxon>Coniophorineae</taxon>
        <taxon>Hygrophoropsidaceae</taxon>
        <taxon>Hygrophoropsis</taxon>
    </lineage>
</organism>
<proteinExistence type="predicted"/>
<sequence>MSMCIKSGCLGRHHLHKSHRPPPTRGRAGRTSEDVNDDQAAQNSHNAAGRSGKAARHATRRVAVEAQEDALGDNTDEEGANEDHVKRGGRYSKNAKADIEPDPTQLGFYPPRMRDFIDGCKIEMRTYAATTDPFPKRSTALSSIIPQIIKLMIVTWRQRNKTVEKGFYPEYKDEIAILVFNDLASWRCDYES</sequence>
<dbReference type="Proteomes" id="UP000790377">
    <property type="component" value="Unassembled WGS sequence"/>
</dbReference>
<accession>A0ACB7ZTK7</accession>
<reference evidence="1" key="1">
    <citation type="journal article" date="2021" name="New Phytol.">
        <title>Evolutionary innovations through gain and loss of genes in the ectomycorrhizal Boletales.</title>
        <authorList>
            <person name="Wu G."/>
            <person name="Miyauchi S."/>
            <person name="Morin E."/>
            <person name="Kuo A."/>
            <person name="Drula E."/>
            <person name="Varga T."/>
            <person name="Kohler A."/>
            <person name="Feng B."/>
            <person name="Cao Y."/>
            <person name="Lipzen A."/>
            <person name="Daum C."/>
            <person name="Hundley H."/>
            <person name="Pangilinan J."/>
            <person name="Johnson J."/>
            <person name="Barry K."/>
            <person name="LaButti K."/>
            <person name="Ng V."/>
            <person name="Ahrendt S."/>
            <person name="Min B."/>
            <person name="Choi I.G."/>
            <person name="Park H."/>
            <person name="Plett J.M."/>
            <person name="Magnuson J."/>
            <person name="Spatafora J.W."/>
            <person name="Nagy L.G."/>
            <person name="Henrissat B."/>
            <person name="Grigoriev I.V."/>
            <person name="Yang Z.L."/>
            <person name="Xu J."/>
            <person name="Martin F.M."/>
        </authorList>
    </citation>
    <scope>NUCLEOTIDE SEQUENCE</scope>
    <source>
        <strain evidence="1">ATCC 28755</strain>
    </source>
</reference>